<reference evidence="4" key="1">
    <citation type="journal article" date="2014" name="Proc. Natl. Acad. Sci. U.S.A.">
        <title>Extensive sampling of basidiomycete genomes demonstrates inadequacy of the white-rot/brown-rot paradigm for wood decay fungi.</title>
        <authorList>
            <person name="Riley R."/>
            <person name="Salamov A.A."/>
            <person name="Brown D.W."/>
            <person name="Nagy L.G."/>
            <person name="Floudas D."/>
            <person name="Held B.W."/>
            <person name="Levasseur A."/>
            <person name="Lombard V."/>
            <person name="Morin E."/>
            <person name="Otillar R."/>
            <person name="Lindquist E.A."/>
            <person name="Sun H."/>
            <person name="LaButti K.M."/>
            <person name="Schmutz J."/>
            <person name="Jabbour D."/>
            <person name="Luo H."/>
            <person name="Baker S.E."/>
            <person name="Pisabarro A.G."/>
            <person name="Walton J.D."/>
            <person name="Blanchette R.A."/>
            <person name="Henrissat B."/>
            <person name="Martin F."/>
            <person name="Cullen D."/>
            <person name="Hibbett D.S."/>
            <person name="Grigoriev I.V."/>
        </authorList>
    </citation>
    <scope>NUCLEOTIDE SEQUENCE [LARGE SCALE GENOMIC DNA]</scope>
    <source>
        <strain evidence="4">PC15</strain>
    </source>
</reference>
<dbReference type="GO" id="GO:0005938">
    <property type="term" value="C:cell cortex"/>
    <property type="evidence" value="ECO:0007669"/>
    <property type="project" value="TreeGrafter"/>
</dbReference>
<dbReference type="GO" id="GO:0046580">
    <property type="term" value="P:negative regulation of Ras protein signal transduction"/>
    <property type="evidence" value="ECO:0007669"/>
    <property type="project" value="TreeGrafter"/>
</dbReference>
<dbReference type="EMBL" id="KL198004">
    <property type="protein sequence ID" value="KDQ32837.1"/>
    <property type="molecule type" value="Genomic_DNA"/>
</dbReference>
<dbReference type="VEuPathDB" id="FungiDB:PLEOSDRAFT_1098819"/>
<dbReference type="CDD" id="cd05132">
    <property type="entry name" value="RasGAP_GAPA"/>
    <property type="match status" value="1"/>
</dbReference>
<organism evidence="3 4">
    <name type="scientific">Pleurotus ostreatus (strain PC15)</name>
    <name type="common">Oyster mushroom</name>
    <dbReference type="NCBI Taxonomy" id="1137138"/>
    <lineage>
        <taxon>Eukaryota</taxon>
        <taxon>Fungi</taxon>
        <taxon>Dikarya</taxon>
        <taxon>Basidiomycota</taxon>
        <taxon>Agaricomycotina</taxon>
        <taxon>Agaricomycetes</taxon>
        <taxon>Agaricomycetidae</taxon>
        <taxon>Agaricales</taxon>
        <taxon>Pleurotineae</taxon>
        <taxon>Pleurotaceae</taxon>
        <taxon>Pleurotus</taxon>
    </lineage>
</organism>
<feature type="compositionally biased region" description="Polar residues" evidence="1">
    <location>
        <begin position="1"/>
        <end position="18"/>
    </location>
</feature>
<dbReference type="Pfam" id="PF00616">
    <property type="entry name" value="RasGAP"/>
    <property type="match status" value="1"/>
</dbReference>
<dbReference type="PROSITE" id="PS50018">
    <property type="entry name" value="RAS_GTPASE_ACTIV_2"/>
    <property type="match status" value="1"/>
</dbReference>
<dbReference type="Pfam" id="PF03836">
    <property type="entry name" value="RasGAP_C"/>
    <property type="match status" value="1"/>
</dbReference>
<dbReference type="HOGENOM" id="CLU_009455_0_0_1"/>
<dbReference type="GO" id="GO:0005096">
    <property type="term" value="F:GTPase activator activity"/>
    <property type="evidence" value="ECO:0007669"/>
    <property type="project" value="TreeGrafter"/>
</dbReference>
<gene>
    <name evidence="3" type="ORF">PLEOSDRAFT_1098819</name>
</gene>
<proteinExistence type="predicted"/>
<dbReference type="InParanoid" id="A0A067P8X6"/>
<dbReference type="InterPro" id="IPR023152">
    <property type="entry name" value="RasGAP_CS"/>
</dbReference>
<dbReference type="InterPro" id="IPR000593">
    <property type="entry name" value="RasGAP_C"/>
</dbReference>
<evidence type="ECO:0000313" key="4">
    <source>
        <dbReference type="Proteomes" id="UP000027073"/>
    </source>
</evidence>
<sequence>MTPAQSPKWQSVGRSGSRTKARSSGGRYSVNALYSMAAEQDTDVDDDLAKAQKRLRDFKNKISVQSKKNFVLERDVRYLDSRIGLLIQNRMASDEQREVERTFEEVDPTAGHYPDERRLAQYSNLFFLLQSEPRHIASLCRLVTLSEIDTLLQTVMFTLYGNQYDSREEHLLLTMFQSVLSTQFETATDFGSLIRTNTPVSRMMTNYTRRGPGKGYLKEALSECINSLIEHKDLDLEINPVKVYEQMISQVEEDDGTLPDHLPRGVTPEVAAENAEVQAIIAPRLALLMEIANSFLMAIIDCLDSVPYGIRWICKQIRSLARRKYPDATDFAICSLIGGFFFLRFVNPAIVTPHAHMLVEENPSKHPRRTLTLIAKMLQNLANKPTYAKEAFMMSLNPFVENNKTRINQFLNGLCEVGDFYDQLEIDQYMALSKKDLTINITLNELYNTHALLEQHIETLAPGDKQHLRILADELGPAPPQVPRKENISIELNLFSRWETAVQDMHTALMDTVSSSDMLYMEAKSILVQLIRSIPRAVDKRPYNLVAIAERAATTKDASLVRKGIKVREMLRELEEQRVIDSSDSYKLMQEEVAAELIHLGNLKEKVLAETTSLQAVYRTISDHNDYLRSQLEHYKAYLQNVRLTASSEKAAGSGVGVVTVGGNKAKPVKQTFLGPYRFTHSQLMQEGIIVDSKVPEHRRPNIYFNISSPSPSTFIIALHYKGREKPILELDLKLDDLLEKQKDNKPLLDLEYVQLNVPKVLNLLKKIFSKR</sequence>
<evidence type="ECO:0000259" key="2">
    <source>
        <dbReference type="PROSITE" id="PS50018"/>
    </source>
</evidence>
<dbReference type="PROSITE" id="PS00509">
    <property type="entry name" value="RAS_GTPASE_ACTIV_1"/>
    <property type="match status" value="1"/>
</dbReference>
<name>A0A067P8X6_PLEO1</name>
<dbReference type="SUPFAM" id="SSF143885">
    <property type="entry name" value="RGC domain-like"/>
    <property type="match status" value="1"/>
</dbReference>
<dbReference type="PANTHER" id="PTHR14149">
    <property type="entry name" value="RAS GTPASE-ACTIVATING PROTEIN WITH IQ MOTIF"/>
    <property type="match status" value="1"/>
</dbReference>
<dbReference type="FunCoup" id="A0A067P8X6">
    <property type="interactions" value="1"/>
</dbReference>
<dbReference type="InterPro" id="IPR001936">
    <property type="entry name" value="RasGAP_dom"/>
</dbReference>
<feature type="domain" description="Ras-GAP" evidence="2">
    <location>
        <begin position="167"/>
        <end position="383"/>
    </location>
</feature>
<protein>
    <recommendedName>
        <fullName evidence="2">Ras-GAP domain-containing protein</fullName>
    </recommendedName>
</protein>
<dbReference type="Proteomes" id="UP000027073">
    <property type="component" value="Unassembled WGS sequence"/>
</dbReference>
<feature type="region of interest" description="Disordered" evidence="1">
    <location>
        <begin position="1"/>
        <end position="25"/>
    </location>
</feature>
<evidence type="ECO:0000256" key="1">
    <source>
        <dbReference type="SAM" id="MobiDB-lite"/>
    </source>
</evidence>
<dbReference type="SUPFAM" id="SSF48350">
    <property type="entry name" value="GTPase activation domain, GAP"/>
    <property type="match status" value="1"/>
</dbReference>
<dbReference type="Gene3D" id="1.10.506.10">
    <property type="entry name" value="GTPase Activation - p120gap, domain 1"/>
    <property type="match status" value="1"/>
</dbReference>
<dbReference type="STRING" id="1137138.A0A067P8X6"/>
<evidence type="ECO:0000313" key="3">
    <source>
        <dbReference type="EMBL" id="KDQ32837.1"/>
    </source>
</evidence>
<dbReference type="PANTHER" id="PTHR14149:SF17">
    <property type="entry name" value="GTPASE-ACTIVATING PROTEIN"/>
    <property type="match status" value="1"/>
</dbReference>
<dbReference type="OrthoDB" id="775356at2759"/>
<dbReference type="InterPro" id="IPR008936">
    <property type="entry name" value="Rho_GTPase_activation_prot"/>
</dbReference>
<dbReference type="AlphaFoldDB" id="A0A067P8X6"/>
<dbReference type="SMART" id="SM00323">
    <property type="entry name" value="RasGAP"/>
    <property type="match status" value="1"/>
</dbReference>
<accession>A0A067P8X6</accession>